<protein>
    <recommendedName>
        <fullName evidence="1">DUF2007 domain-containing protein</fullName>
    </recommendedName>
</protein>
<dbReference type="Proteomes" id="UP001354989">
    <property type="component" value="Chromosome"/>
</dbReference>
<keyword evidence="3" id="KW-1185">Reference proteome</keyword>
<evidence type="ECO:0000313" key="3">
    <source>
        <dbReference type="Proteomes" id="UP001354989"/>
    </source>
</evidence>
<proteinExistence type="predicted"/>
<dbReference type="InterPro" id="IPR018551">
    <property type="entry name" value="DUF2007"/>
</dbReference>
<dbReference type="Pfam" id="PF09413">
    <property type="entry name" value="DUF2007"/>
    <property type="match status" value="1"/>
</dbReference>
<dbReference type="RefSeq" id="WP_332919860.1">
    <property type="nucleotide sequence ID" value="NZ_AP025292.1"/>
</dbReference>
<name>A0ABN6L8E8_9BACT</name>
<feature type="domain" description="DUF2007" evidence="1">
    <location>
        <begin position="6"/>
        <end position="64"/>
    </location>
</feature>
<evidence type="ECO:0000313" key="2">
    <source>
        <dbReference type="EMBL" id="BDC97927.1"/>
    </source>
</evidence>
<reference evidence="2 3" key="1">
    <citation type="submission" date="2021-12" db="EMBL/GenBank/DDBJ databases">
        <title>Genome sequencing of bacteria with rrn-lacking chromosome and rrn-plasmid.</title>
        <authorList>
            <person name="Anda M."/>
            <person name="Iwasaki W."/>
        </authorList>
    </citation>
    <scope>NUCLEOTIDE SEQUENCE [LARGE SCALE GENOMIC DNA]</scope>
    <source>
        <strain evidence="2 3">NBRC 101262</strain>
    </source>
</reference>
<gene>
    <name evidence="2" type="ORF">PEPS_02080</name>
</gene>
<dbReference type="InterPro" id="IPR011322">
    <property type="entry name" value="N-reg_PII-like_a/b"/>
</dbReference>
<sequence>MEHSEKAYETKNLQRATIVRDILEERGIPAFLMDKKDLAYGIFGSYQILVERDDLLRAQQIITNDIRFD</sequence>
<dbReference type="Gene3D" id="3.30.70.790">
    <property type="entry name" value="UreE, C-terminal domain"/>
    <property type="match status" value="1"/>
</dbReference>
<dbReference type="SUPFAM" id="SSF54913">
    <property type="entry name" value="GlnB-like"/>
    <property type="match status" value="1"/>
</dbReference>
<organism evidence="2 3">
    <name type="scientific">Persicobacter psychrovividus</name>
    <dbReference type="NCBI Taxonomy" id="387638"/>
    <lineage>
        <taxon>Bacteria</taxon>
        <taxon>Pseudomonadati</taxon>
        <taxon>Bacteroidota</taxon>
        <taxon>Cytophagia</taxon>
        <taxon>Cytophagales</taxon>
        <taxon>Persicobacteraceae</taxon>
        <taxon>Persicobacter</taxon>
    </lineage>
</organism>
<evidence type="ECO:0000259" key="1">
    <source>
        <dbReference type="Pfam" id="PF09413"/>
    </source>
</evidence>
<accession>A0ABN6L8E8</accession>
<dbReference type="EMBL" id="AP025292">
    <property type="protein sequence ID" value="BDC97927.1"/>
    <property type="molecule type" value="Genomic_DNA"/>
</dbReference>